<evidence type="ECO:0000313" key="2">
    <source>
        <dbReference type="Proteomes" id="UP001234297"/>
    </source>
</evidence>
<comment type="caution">
    <text evidence="1">The sequence shown here is derived from an EMBL/GenBank/DDBJ whole genome shotgun (WGS) entry which is preliminary data.</text>
</comment>
<organism evidence="1 2">
    <name type="scientific">Persea americana</name>
    <name type="common">Avocado</name>
    <dbReference type="NCBI Taxonomy" id="3435"/>
    <lineage>
        <taxon>Eukaryota</taxon>
        <taxon>Viridiplantae</taxon>
        <taxon>Streptophyta</taxon>
        <taxon>Embryophyta</taxon>
        <taxon>Tracheophyta</taxon>
        <taxon>Spermatophyta</taxon>
        <taxon>Magnoliopsida</taxon>
        <taxon>Magnoliidae</taxon>
        <taxon>Laurales</taxon>
        <taxon>Lauraceae</taxon>
        <taxon>Persea</taxon>
    </lineage>
</organism>
<gene>
    <name evidence="1" type="ORF">MRB53_002130</name>
</gene>
<dbReference type="Proteomes" id="UP001234297">
    <property type="component" value="Chromosome 1"/>
</dbReference>
<sequence>MPAPSSSSPAPLSNDFDTRIAKSNPLFALSPDAIASRAIFSRKGPHRSGFKQKLETEKDCAWVQIAGVVYRGSSRAQVLRAQMIGAVAPTDIAGVQCLFLSLVLLARDEEEGRSMFLFLLQETRTLPK</sequence>
<keyword evidence="2" id="KW-1185">Reference proteome</keyword>
<accession>A0ACC2MTJ4</accession>
<protein>
    <submittedName>
        <fullName evidence="1">Uncharacterized protein</fullName>
    </submittedName>
</protein>
<dbReference type="EMBL" id="CM056809">
    <property type="protein sequence ID" value="KAJ8649107.1"/>
    <property type="molecule type" value="Genomic_DNA"/>
</dbReference>
<name>A0ACC2MTJ4_PERAE</name>
<proteinExistence type="predicted"/>
<evidence type="ECO:0000313" key="1">
    <source>
        <dbReference type="EMBL" id="KAJ8649107.1"/>
    </source>
</evidence>
<reference evidence="1 2" key="1">
    <citation type="journal article" date="2022" name="Hortic Res">
        <title>A haplotype resolved chromosomal level avocado genome allows analysis of novel avocado genes.</title>
        <authorList>
            <person name="Nath O."/>
            <person name="Fletcher S.J."/>
            <person name="Hayward A."/>
            <person name="Shaw L.M."/>
            <person name="Masouleh A.K."/>
            <person name="Furtado A."/>
            <person name="Henry R.J."/>
            <person name="Mitter N."/>
        </authorList>
    </citation>
    <scope>NUCLEOTIDE SEQUENCE [LARGE SCALE GENOMIC DNA]</scope>
    <source>
        <strain evidence="2">cv. Hass</strain>
    </source>
</reference>